<comment type="caution">
    <text evidence="1">The sequence shown here is derived from an EMBL/GenBank/DDBJ whole genome shotgun (WGS) entry which is preliminary data.</text>
</comment>
<dbReference type="Pfam" id="PF07873">
    <property type="entry name" value="YabP"/>
    <property type="match status" value="1"/>
</dbReference>
<organism evidence="1 2">
    <name type="scientific">Candidatus Merdibacter merdavium</name>
    <dbReference type="NCBI Taxonomy" id="2838692"/>
    <lineage>
        <taxon>Bacteria</taxon>
        <taxon>Bacillati</taxon>
        <taxon>Bacillota</taxon>
        <taxon>Erysipelotrichia</taxon>
        <taxon>Erysipelotrichales</taxon>
        <taxon>Erysipelotrichaceae</taxon>
        <taxon>Merdibacter</taxon>
    </lineage>
</organism>
<reference evidence="1" key="2">
    <citation type="submission" date="2021-04" db="EMBL/GenBank/DDBJ databases">
        <authorList>
            <person name="Gilroy R."/>
        </authorList>
    </citation>
    <scope>NUCLEOTIDE SEQUENCE</scope>
    <source>
        <strain evidence="1">CHK187-11901</strain>
    </source>
</reference>
<dbReference type="AlphaFoldDB" id="A0A9D2STU8"/>
<dbReference type="EMBL" id="DWWM01000001">
    <property type="protein sequence ID" value="HJC35518.1"/>
    <property type="molecule type" value="Genomic_DNA"/>
</dbReference>
<proteinExistence type="predicted"/>
<evidence type="ECO:0000313" key="2">
    <source>
        <dbReference type="Proteomes" id="UP000823896"/>
    </source>
</evidence>
<evidence type="ECO:0000313" key="1">
    <source>
        <dbReference type="EMBL" id="HJC35518.1"/>
    </source>
</evidence>
<accession>A0A9D2STU8</accession>
<gene>
    <name evidence="1" type="ORF">H9702_00095</name>
</gene>
<sequence>MSENQLMIERYRRIRRAQENQVEVEMPEYVLTVEGEGLTFQMMTKDEILLKGRLDCLRVSSYEKPTGV</sequence>
<protein>
    <submittedName>
        <fullName evidence="1">Uncharacterized protein</fullName>
    </submittedName>
</protein>
<name>A0A9D2STU8_9FIRM</name>
<dbReference type="InterPro" id="IPR022476">
    <property type="entry name" value="Spore_YabP/YqfC"/>
</dbReference>
<reference evidence="1" key="1">
    <citation type="journal article" date="2021" name="PeerJ">
        <title>Extensive microbial diversity within the chicken gut microbiome revealed by metagenomics and culture.</title>
        <authorList>
            <person name="Gilroy R."/>
            <person name="Ravi A."/>
            <person name="Getino M."/>
            <person name="Pursley I."/>
            <person name="Horton D.L."/>
            <person name="Alikhan N.F."/>
            <person name="Baker D."/>
            <person name="Gharbi K."/>
            <person name="Hall N."/>
            <person name="Watson M."/>
            <person name="Adriaenssens E.M."/>
            <person name="Foster-Nyarko E."/>
            <person name="Jarju S."/>
            <person name="Secka A."/>
            <person name="Antonio M."/>
            <person name="Oren A."/>
            <person name="Chaudhuri R.R."/>
            <person name="La Ragione R."/>
            <person name="Hildebrand F."/>
            <person name="Pallen M.J."/>
        </authorList>
    </citation>
    <scope>NUCLEOTIDE SEQUENCE</scope>
    <source>
        <strain evidence="1">CHK187-11901</strain>
    </source>
</reference>
<dbReference type="Proteomes" id="UP000823896">
    <property type="component" value="Unassembled WGS sequence"/>
</dbReference>